<reference evidence="2 3" key="1">
    <citation type="submission" date="2023-02" db="EMBL/GenBank/DDBJ databases">
        <title>Genome sequence of Novosphingobium humi KACC 19094.</title>
        <authorList>
            <person name="Kim S."/>
            <person name="Heo J."/>
            <person name="Kwon S.-W."/>
        </authorList>
    </citation>
    <scope>NUCLEOTIDE SEQUENCE [LARGE SCALE GENOMIC DNA]</scope>
    <source>
        <strain evidence="2 3">KACC 19094</strain>
        <plasmid evidence="2 3">unnamed1</plasmid>
    </source>
</reference>
<evidence type="ECO:0000313" key="2">
    <source>
        <dbReference type="EMBL" id="WCT79809.1"/>
    </source>
</evidence>
<sequence>MMAQETIPTTRLDLSDAGIWHKAVPYEEFARMRREAPVAWNERHDGHKGFWAVASHEAIIAVSADTETYSSRHGVISLDDFDSAQNDARRTLLEMDAPQHGPMRKITFSGFSPKGISHLETAIRAKAVSLLEGLVDAGPFDAVSLLSKQLPISTLCSLLGVPAGRQEDMIRWSDLLIGSDDPDFLDPAYADFPEDERRMLPFGHPASLDAFAMGRDLAEARRISPQNDVVSVLANATVDGRPLTDNEFCNYFLMLVVAGNETTRHSISHGLKALADNPGEWARFRADALNPRLATGEIVRWASPVFFVRRVAMRDAHLMGANIRAGDKVAMYFISGNRDEAYFDQPDRFIIDRAQNPHMAFGKGGPHYCLGNHVAQLQIRILLEEMALRVARIEVEGPMDRLRSNHVHGVKSLPISLHSA</sequence>
<gene>
    <name evidence="2" type="ORF">PQ457_17230</name>
</gene>
<evidence type="ECO:0000313" key="3">
    <source>
        <dbReference type="Proteomes" id="UP001218231"/>
    </source>
</evidence>
<dbReference type="PANTHER" id="PTHR46696:SF4">
    <property type="entry name" value="BIOTIN BIOSYNTHESIS CYTOCHROME P450"/>
    <property type="match status" value="1"/>
</dbReference>
<accession>A0ABY7U5Y1</accession>
<comment type="similarity">
    <text evidence="1">Belongs to the cytochrome P450 family.</text>
</comment>
<keyword evidence="2" id="KW-0614">Plasmid</keyword>
<dbReference type="InterPro" id="IPR002397">
    <property type="entry name" value="Cyt_P450_B"/>
</dbReference>
<evidence type="ECO:0000256" key="1">
    <source>
        <dbReference type="ARBA" id="ARBA00010617"/>
    </source>
</evidence>
<proteinExistence type="inferred from homology"/>
<dbReference type="InterPro" id="IPR036396">
    <property type="entry name" value="Cyt_P450_sf"/>
</dbReference>
<dbReference type="PRINTS" id="PR00359">
    <property type="entry name" value="BP450"/>
</dbReference>
<dbReference type="EMBL" id="CP117418">
    <property type="protein sequence ID" value="WCT79809.1"/>
    <property type="molecule type" value="Genomic_DNA"/>
</dbReference>
<dbReference type="Proteomes" id="UP001218231">
    <property type="component" value="Plasmid unnamed1"/>
</dbReference>
<dbReference type="InterPro" id="IPR001128">
    <property type="entry name" value="Cyt_P450"/>
</dbReference>
<protein>
    <submittedName>
        <fullName evidence="2">Cytochrome P450</fullName>
    </submittedName>
</protein>
<geneLocation type="plasmid" evidence="2 3">
    <name>unnamed1</name>
</geneLocation>
<dbReference type="Pfam" id="PF00067">
    <property type="entry name" value="p450"/>
    <property type="match status" value="1"/>
</dbReference>
<name>A0ABY7U5Y1_9SPHN</name>
<dbReference type="Gene3D" id="1.10.630.10">
    <property type="entry name" value="Cytochrome P450"/>
    <property type="match status" value="1"/>
</dbReference>
<dbReference type="PANTHER" id="PTHR46696">
    <property type="entry name" value="P450, PUTATIVE (EUROFUNG)-RELATED"/>
    <property type="match status" value="1"/>
</dbReference>
<organism evidence="2 3">
    <name type="scientific">Novosphingobium humi</name>
    <dbReference type="NCBI Taxonomy" id="2282397"/>
    <lineage>
        <taxon>Bacteria</taxon>
        <taxon>Pseudomonadati</taxon>
        <taxon>Pseudomonadota</taxon>
        <taxon>Alphaproteobacteria</taxon>
        <taxon>Sphingomonadales</taxon>
        <taxon>Sphingomonadaceae</taxon>
        <taxon>Novosphingobium</taxon>
    </lineage>
</organism>
<dbReference type="SUPFAM" id="SSF48264">
    <property type="entry name" value="Cytochrome P450"/>
    <property type="match status" value="1"/>
</dbReference>
<dbReference type="RefSeq" id="WP_273620080.1">
    <property type="nucleotide sequence ID" value="NZ_CP117418.1"/>
</dbReference>
<dbReference type="CDD" id="cd11033">
    <property type="entry name" value="CYP142-like"/>
    <property type="match status" value="1"/>
</dbReference>
<keyword evidence="3" id="KW-1185">Reference proteome</keyword>